<protein>
    <recommendedName>
        <fullName evidence="4">SXP/RAL-2 family protein Ani s 5-like cation-binding domain-containing protein</fullName>
    </recommendedName>
</protein>
<proteinExistence type="predicted"/>
<evidence type="ECO:0000256" key="1">
    <source>
        <dbReference type="SAM" id="SignalP"/>
    </source>
</evidence>
<dbReference type="AlphaFoldDB" id="A0A4U5MCZ9"/>
<reference evidence="2 3" key="2">
    <citation type="journal article" date="2019" name="G3 (Bethesda)">
        <title>Hybrid Assembly of the Genome of the Entomopathogenic Nematode Steinernema carpocapsae Identifies the X-Chromosome.</title>
        <authorList>
            <person name="Serra L."/>
            <person name="Macchietto M."/>
            <person name="Macias-Munoz A."/>
            <person name="McGill C.J."/>
            <person name="Rodriguez I.M."/>
            <person name="Rodriguez B."/>
            <person name="Murad R."/>
            <person name="Mortazavi A."/>
        </authorList>
    </citation>
    <scope>NUCLEOTIDE SEQUENCE [LARGE SCALE GENOMIC DNA]</scope>
    <source>
        <strain evidence="2 3">ALL</strain>
    </source>
</reference>
<keyword evidence="1" id="KW-0732">Signal</keyword>
<dbReference type="Proteomes" id="UP000298663">
    <property type="component" value="Unassembled WGS sequence"/>
</dbReference>
<dbReference type="Gene3D" id="1.20.120.1100">
    <property type="match status" value="1"/>
</dbReference>
<feature type="signal peptide" evidence="1">
    <location>
        <begin position="1"/>
        <end position="15"/>
    </location>
</feature>
<feature type="chain" id="PRO_5020931580" description="SXP/RAL-2 family protein Ani s 5-like cation-binding domain-containing protein" evidence="1">
    <location>
        <begin position="16"/>
        <end position="201"/>
    </location>
</feature>
<evidence type="ECO:0000313" key="2">
    <source>
        <dbReference type="EMBL" id="TKR66984.1"/>
    </source>
</evidence>
<sequence length="201" mass="22080">MKVFLVCVSVLCVLAHPRPEDDDLADDFDTIIMGSAADELATGAGGADLVDEIRNNLPPMIAKALDQFSDKGKAVVAKIIAEAKSDESSDTAFDEDKFMTELMDASPSDFALIVQAADELNQDIENLSQAVKDVLHMAKNVWAPGHSITKEEFQEFAQAIQDLSEEDRTSYFTLFPSSAQFYKSDTFQRALDGTLEFDEIV</sequence>
<keyword evidence="3" id="KW-1185">Reference proteome</keyword>
<name>A0A4U5MCZ9_STECR</name>
<evidence type="ECO:0000313" key="3">
    <source>
        <dbReference type="Proteomes" id="UP000298663"/>
    </source>
</evidence>
<comment type="caution">
    <text evidence="2">The sequence shown here is derived from an EMBL/GenBank/DDBJ whole genome shotgun (WGS) entry which is preliminary data.</text>
</comment>
<gene>
    <name evidence="2" type="ORF">L596_023202</name>
</gene>
<dbReference type="EMBL" id="AZBU02000008">
    <property type="protein sequence ID" value="TKR66984.1"/>
    <property type="molecule type" value="Genomic_DNA"/>
</dbReference>
<organism evidence="2 3">
    <name type="scientific">Steinernema carpocapsae</name>
    <name type="common">Entomopathogenic nematode</name>
    <dbReference type="NCBI Taxonomy" id="34508"/>
    <lineage>
        <taxon>Eukaryota</taxon>
        <taxon>Metazoa</taxon>
        <taxon>Ecdysozoa</taxon>
        <taxon>Nematoda</taxon>
        <taxon>Chromadorea</taxon>
        <taxon>Rhabditida</taxon>
        <taxon>Tylenchina</taxon>
        <taxon>Panagrolaimomorpha</taxon>
        <taxon>Strongyloidoidea</taxon>
        <taxon>Steinernematidae</taxon>
        <taxon>Steinernema</taxon>
    </lineage>
</organism>
<reference evidence="2 3" key="1">
    <citation type="journal article" date="2015" name="Genome Biol.">
        <title>Comparative genomics of Steinernema reveals deeply conserved gene regulatory networks.</title>
        <authorList>
            <person name="Dillman A.R."/>
            <person name="Macchietto M."/>
            <person name="Porter C.F."/>
            <person name="Rogers A."/>
            <person name="Williams B."/>
            <person name="Antoshechkin I."/>
            <person name="Lee M.M."/>
            <person name="Goodwin Z."/>
            <person name="Lu X."/>
            <person name="Lewis E.E."/>
            <person name="Goodrich-Blair H."/>
            <person name="Stock S.P."/>
            <person name="Adams B.J."/>
            <person name="Sternberg P.W."/>
            <person name="Mortazavi A."/>
        </authorList>
    </citation>
    <scope>NUCLEOTIDE SEQUENCE [LARGE SCALE GENOMIC DNA]</scope>
    <source>
        <strain evidence="2 3">ALL</strain>
    </source>
</reference>
<accession>A0A4U5MCZ9</accession>
<evidence type="ECO:0008006" key="4">
    <source>
        <dbReference type="Google" id="ProtNLM"/>
    </source>
</evidence>